<keyword evidence="6" id="KW-1185">Reference proteome</keyword>
<comment type="similarity">
    <text evidence="1">Belongs to the remorin family.</text>
</comment>
<feature type="compositionally biased region" description="Polar residues" evidence="3">
    <location>
        <begin position="102"/>
        <end position="118"/>
    </location>
</feature>
<dbReference type="Pfam" id="PF03763">
    <property type="entry name" value="Remorin_C"/>
    <property type="match status" value="1"/>
</dbReference>
<evidence type="ECO:0000259" key="4">
    <source>
        <dbReference type="Pfam" id="PF03763"/>
    </source>
</evidence>
<evidence type="ECO:0000313" key="6">
    <source>
        <dbReference type="Proteomes" id="UP001341840"/>
    </source>
</evidence>
<feature type="compositionally biased region" description="Basic and acidic residues" evidence="3">
    <location>
        <begin position="134"/>
        <end position="143"/>
    </location>
</feature>
<comment type="caution">
    <text evidence="5">The sequence shown here is derived from an EMBL/GenBank/DDBJ whole genome shotgun (WGS) entry which is preliminary data.</text>
</comment>
<organism evidence="5 6">
    <name type="scientific">Stylosanthes scabra</name>
    <dbReference type="NCBI Taxonomy" id="79078"/>
    <lineage>
        <taxon>Eukaryota</taxon>
        <taxon>Viridiplantae</taxon>
        <taxon>Streptophyta</taxon>
        <taxon>Embryophyta</taxon>
        <taxon>Tracheophyta</taxon>
        <taxon>Spermatophyta</taxon>
        <taxon>Magnoliopsida</taxon>
        <taxon>eudicotyledons</taxon>
        <taxon>Gunneridae</taxon>
        <taxon>Pentapetalae</taxon>
        <taxon>rosids</taxon>
        <taxon>fabids</taxon>
        <taxon>Fabales</taxon>
        <taxon>Fabaceae</taxon>
        <taxon>Papilionoideae</taxon>
        <taxon>50 kb inversion clade</taxon>
        <taxon>dalbergioids sensu lato</taxon>
        <taxon>Dalbergieae</taxon>
        <taxon>Pterocarpus clade</taxon>
        <taxon>Stylosanthes</taxon>
    </lineage>
</organism>
<proteinExistence type="inferred from homology"/>
<accession>A0ABU6RIF5</accession>
<sequence length="311" mass="34886">MENFLNQVRTKFTGVEENQDGQGGSGDQKIQTQKTESFKTEKKRGQNWLQKIGRKTSRDFDAEEHAAAVAAAAFAIDTKEDLEHKSEASLTKTKSKVEGIKSTISLLGSASKRQSGSFRSKDEEGEKVPISSVTEEKKPEKAITHAPSMKKSSSFSNEKPKTSAAEVPAPPIRRQSPAKSAPERQASPVARTATETQTGSGIGDSKAIEWEKTELEKIRERYEKLKRTIDDWENKKKVKAKRKLNKQESELERRRFKVLENFHTGMKYIDEVANGARAKADKVRQNEELKAQEKANEIRKTGKLPGICFCF</sequence>
<dbReference type="PANTHER" id="PTHR31471">
    <property type="entry name" value="OS02G0116800 PROTEIN"/>
    <property type="match status" value="1"/>
</dbReference>
<feature type="region of interest" description="Disordered" evidence="3">
    <location>
        <begin position="80"/>
        <end position="207"/>
    </location>
</feature>
<dbReference type="Proteomes" id="UP001341840">
    <property type="component" value="Unassembled WGS sequence"/>
</dbReference>
<gene>
    <name evidence="5" type="ORF">PIB30_053506</name>
</gene>
<name>A0ABU6RIF5_9FABA</name>
<reference evidence="5 6" key="1">
    <citation type="journal article" date="2023" name="Plants (Basel)">
        <title>Bridging the Gap: Combining Genomics and Transcriptomics Approaches to Understand Stylosanthes scabra, an Orphan Legume from the Brazilian Caatinga.</title>
        <authorList>
            <person name="Ferreira-Neto J.R.C."/>
            <person name="da Silva M.D."/>
            <person name="Binneck E."/>
            <person name="de Melo N.F."/>
            <person name="da Silva R.H."/>
            <person name="de Melo A.L.T.M."/>
            <person name="Pandolfi V."/>
            <person name="Bustamante F.O."/>
            <person name="Brasileiro-Vidal A.C."/>
            <person name="Benko-Iseppon A.M."/>
        </authorList>
    </citation>
    <scope>NUCLEOTIDE SEQUENCE [LARGE SCALE GENOMIC DNA]</scope>
    <source>
        <tissue evidence="5">Leaves</tissue>
    </source>
</reference>
<protein>
    <recommendedName>
        <fullName evidence="4">Remorin C-terminal domain-containing protein</fullName>
    </recommendedName>
</protein>
<dbReference type="EMBL" id="JASCZI010030606">
    <property type="protein sequence ID" value="MED6123861.1"/>
    <property type="molecule type" value="Genomic_DNA"/>
</dbReference>
<dbReference type="InterPro" id="IPR005516">
    <property type="entry name" value="Remorin_C"/>
</dbReference>
<evidence type="ECO:0000313" key="5">
    <source>
        <dbReference type="EMBL" id="MED6123861.1"/>
    </source>
</evidence>
<dbReference type="PANTHER" id="PTHR31471:SF51">
    <property type="entry name" value="REMORIN FAMILY PROTEIN"/>
    <property type="match status" value="1"/>
</dbReference>
<evidence type="ECO:0000256" key="1">
    <source>
        <dbReference type="ARBA" id="ARBA00005711"/>
    </source>
</evidence>
<feature type="compositionally biased region" description="Polar residues" evidence="3">
    <location>
        <begin position="1"/>
        <end position="10"/>
    </location>
</feature>
<evidence type="ECO:0000256" key="3">
    <source>
        <dbReference type="SAM" id="MobiDB-lite"/>
    </source>
</evidence>
<feature type="region of interest" description="Disordered" evidence="3">
    <location>
        <begin position="1"/>
        <end position="45"/>
    </location>
</feature>
<evidence type="ECO:0000256" key="2">
    <source>
        <dbReference type="SAM" id="Coils"/>
    </source>
</evidence>
<keyword evidence="2" id="KW-0175">Coiled coil</keyword>
<feature type="coiled-coil region" evidence="2">
    <location>
        <begin position="208"/>
        <end position="254"/>
    </location>
</feature>
<feature type="domain" description="Remorin C-terminal" evidence="4">
    <location>
        <begin position="205"/>
        <end position="305"/>
    </location>
</feature>